<reference evidence="1" key="1">
    <citation type="submission" date="2021-06" db="EMBL/GenBank/DDBJ databases">
        <authorList>
            <person name="Kallberg Y."/>
            <person name="Tangrot J."/>
            <person name="Rosling A."/>
        </authorList>
    </citation>
    <scope>NUCLEOTIDE SEQUENCE</scope>
    <source>
        <strain evidence="1">FL966</strain>
    </source>
</reference>
<protein>
    <submittedName>
        <fullName evidence="1">2695_t:CDS:1</fullName>
    </submittedName>
</protein>
<dbReference type="EMBL" id="CAJVQA010003912">
    <property type="protein sequence ID" value="CAG8586704.1"/>
    <property type="molecule type" value="Genomic_DNA"/>
</dbReference>
<dbReference type="Proteomes" id="UP000789759">
    <property type="component" value="Unassembled WGS sequence"/>
</dbReference>
<organism evidence="1 2">
    <name type="scientific">Cetraspora pellucida</name>
    <dbReference type="NCBI Taxonomy" id="1433469"/>
    <lineage>
        <taxon>Eukaryota</taxon>
        <taxon>Fungi</taxon>
        <taxon>Fungi incertae sedis</taxon>
        <taxon>Mucoromycota</taxon>
        <taxon>Glomeromycotina</taxon>
        <taxon>Glomeromycetes</taxon>
        <taxon>Diversisporales</taxon>
        <taxon>Gigasporaceae</taxon>
        <taxon>Cetraspora</taxon>
    </lineage>
</organism>
<dbReference type="AlphaFoldDB" id="A0A9N9G7F1"/>
<name>A0A9N9G7F1_9GLOM</name>
<sequence>MKECSRCGVLKPIQEFMRVHGTRKGLFANCNRCSEQKKQNSTSKSSINKDMMQKDNSSYLQPESNLDSSLLTTIEDDNEDLIYELEDLEELVSTHFSNNEHVEFSAIIELSNKFIEETLLNETGPNDDSSQGDGGQSFRFIINTILILIKARSRYYWELKNFYINKKIINLTDVPLRI</sequence>
<gene>
    <name evidence="1" type="ORF">CPELLU_LOCUS6347</name>
</gene>
<evidence type="ECO:0000313" key="2">
    <source>
        <dbReference type="Proteomes" id="UP000789759"/>
    </source>
</evidence>
<proteinExistence type="predicted"/>
<dbReference type="OrthoDB" id="2458980at2759"/>
<comment type="caution">
    <text evidence="1">The sequence shown here is derived from an EMBL/GenBank/DDBJ whole genome shotgun (WGS) entry which is preliminary data.</text>
</comment>
<accession>A0A9N9G7F1</accession>
<evidence type="ECO:0000313" key="1">
    <source>
        <dbReference type="EMBL" id="CAG8586704.1"/>
    </source>
</evidence>
<keyword evidence="2" id="KW-1185">Reference proteome</keyword>